<dbReference type="Pfam" id="PF00009">
    <property type="entry name" value="GTP_EFTU"/>
    <property type="match status" value="1"/>
</dbReference>
<dbReference type="InterPro" id="IPR036925">
    <property type="entry name" value="TIF_IF2_dom3_sf"/>
</dbReference>
<dbReference type="InterPro" id="IPR006847">
    <property type="entry name" value="IF2_N"/>
</dbReference>
<proteinExistence type="inferred from homology"/>
<dbReference type="Pfam" id="PF03144">
    <property type="entry name" value="GTP_EFTU_D2"/>
    <property type="match status" value="1"/>
</dbReference>
<reference evidence="13" key="1">
    <citation type="submission" date="2020-08" db="EMBL/GenBank/DDBJ databases">
        <title>Genome public.</title>
        <authorList>
            <person name="Liu C."/>
            <person name="Sun Q."/>
        </authorList>
    </citation>
    <scope>NUCLEOTIDE SEQUENCE</scope>
    <source>
        <strain evidence="13">BX21</strain>
    </source>
</reference>
<organism evidence="13 14">
    <name type="scientific">Paratissierella segnis</name>
    <dbReference type="NCBI Taxonomy" id="2763679"/>
    <lineage>
        <taxon>Bacteria</taxon>
        <taxon>Bacillati</taxon>
        <taxon>Bacillota</taxon>
        <taxon>Tissierellia</taxon>
        <taxon>Tissierellales</taxon>
        <taxon>Tissierellaceae</taxon>
        <taxon>Paratissierella</taxon>
    </lineage>
</organism>
<dbReference type="GO" id="GO:0003743">
    <property type="term" value="F:translation initiation factor activity"/>
    <property type="evidence" value="ECO:0007669"/>
    <property type="project" value="UniProtKB-UniRule"/>
</dbReference>
<dbReference type="FunFam" id="2.40.30.10:FF:000007">
    <property type="entry name" value="Translation initiation factor IF-2"/>
    <property type="match status" value="1"/>
</dbReference>
<dbReference type="PANTHER" id="PTHR43381:SF5">
    <property type="entry name" value="TR-TYPE G DOMAIN-CONTAINING PROTEIN"/>
    <property type="match status" value="1"/>
</dbReference>
<dbReference type="Pfam" id="PF04760">
    <property type="entry name" value="IF2_N"/>
    <property type="match status" value="2"/>
</dbReference>
<feature type="region of interest" description="G-domain" evidence="10">
    <location>
        <begin position="200"/>
        <end position="348"/>
    </location>
</feature>
<dbReference type="InterPro" id="IPR000178">
    <property type="entry name" value="TF_IF2_bacterial-like"/>
</dbReference>
<name>A0A926EYD7_9FIRM</name>
<gene>
    <name evidence="10 13" type="primary">infB</name>
    <name evidence="13" type="ORF">H8707_11220</name>
</gene>
<dbReference type="Gene3D" id="3.40.50.300">
    <property type="entry name" value="P-loop containing nucleotide triphosphate hydrolases"/>
    <property type="match status" value="1"/>
</dbReference>
<evidence type="ECO:0000256" key="10">
    <source>
        <dbReference type="HAMAP-Rule" id="MF_00100"/>
    </source>
</evidence>
<dbReference type="InterPro" id="IPR009000">
    <property type="entry name" value="Transl_B-barrel_sf"/>
</dbReference>
<comment type="similarity">
    <text evidence="2 10 11">Belongs to the TRAFAC class translation factor GTPase superfamily. Classic translation factor GTPase family. IF-2 subfamily.</text>
</comment>
<protein>
    <recommendedName>
        <fullName evidence="3 10">Translation initiation factor IF-2</fullName>
    </recommendedName>
</protein>
<dbReference type="GO" id="GO:0003924">
    <property type="term" value="F:GTPase activity"/>
    <property type="evidence" value="ECO:0007669"/>
    <property type="project" value="UniProtKB-UniRule"/>
</dbReference>
<dbReference type="GO" id="GO:0005829">
    <property type="term" value="C:cytosol"/>
    <property type="evidence" value="ECO:0007669"/>
    <property type="project" value="TreeGrafter"/>
</dbReference>
<dbReference type="NCBIfam" id="TIGR00231">
    <property type="entry name" value="small_GTP"/>
    <property type="match status" value="1"/>
</dbReference>
<evidence type="ECO:0000256" key="6">
    <source>
        <dbReference type="ARBA" id="ARBA00022741"/>
    </source>
</evidence>
<keyword evidence="7 10" id="KW-0648">Protein biosynthesis</keyword>
<dbReference type="PANTHER" id="PTHR43381">
    <property type="entry name" value="TRANSLATION INITIATION FACTOR IF-2-RELATED"/>
    <property type="match status" value="1"/>
</dbReference>
<dbReference type="FunFam" id="2.40.30.10:FF:000008">
    <property type="entry name" value="Translation initiation factor IF-2"/>
    <property type="match status" value="1"/>
</dbReference>
<comment type="caution">
    <text evidence="13">The sequence shown here is derived from an EMBL/GenBank/DDBJ whole genome shotgun (WGS) entry which is preliminary data.</text>
</comment>
<dbReference type="Proteomes" id="UP000601171">
    <property type="component" value="Unassembled WGS sequence"/>
</dbReference>
<evidence type="ECO:0000256" key="3">
    <source>
        <dbReference type="ARBA" id="ARBA00020675"/>
    </source>
</evidence>
<dbReference type="InterPro" id="IPR005225">
    <property type="entry name" value="Small_GTP-bd"/>
</dbReference>
<evidence type="ECO:0000256" key="5">
    <source>
        <dbReference type="ARBA" id="ARBA00022540"/>
    </source>
</evidence>
<evidence type="ECO:0000256" key="7">
    <source>
        <dbReference type="ARBA" id="ARBA00022917"/>
    </source>
</evidence>
<feature type="binding site" evidence="10">
    <location>
        <begin position="206"/>
        <end position="213"/>
    </location>
    <ligand>
        <name>GTP</name>
        <dbReference type="ChEBI" id="CHEBI:37565"/>
    </ligand>
</feature>
<keyword evidence="4 10" id="KW-0963">Cytoplasm</keyword>
<dbReference type="SUPFAM" id="SSF52156">
    <property type="entry name" value="Initiation factor IF2/eIF5b, domain 3"/>
    <property type="match status" value="1"/>
</dbReference>
<dbReference type="FunFam" id="3.40.50.10050:FF:000001">
    <property type="entry name" value="Translation initiation factor IF-2"/>
    <property type="match status" value="1"/>
</dbReference>
<evidence type="ECO:0000259" key="12">
    <source>
        <dbReference type="PROSITE" id="PS51722"/>
    </source>
</evidence>
<dbReference type="Gene3D" id="2.40.30.10">
    <property type="entry name" value="Translation factors"/>
    <property type="match status" value="2"/>
</dbReference>
<dbReference type="CDD" id="cd03692">
    <property type="entry name" value="mtIF2_IVc"/>
    <property type="match status" value="1"/>
</dbReference>
<dbReference type="GO" id="GO:0005525">
    <property type="term" value="F:GTP binding"/>
    <property type="evidence" value="ECO:0007669"/>
    <property type="project" value="UniProtKB-KW"/>
</dbReference>
<sequence length="695" mass="76136">MTKIRVYELAKELNISSKELMNKIESLGLEVSSHMSSIDKEDADLIVDLLSESKPSIQANADDHNDEYIAEEEPVEEKSIDVIKHKNRKNKKNKSKKEVEKEIPKNNESGEIIIEIGENIVVKDLAEKLNLNVSQVITKLIGMGVMATQNQSIDGETAAIIAEKFGAAVEFIPVETNDVSEDNFGLDFVDKDEDLKLRPPVVTVMGHVDHGKTSLLDAIRQTSVTKSEAGGITQHIGASVANINNKKIVFLDTPGHEAFTSMRARGAQVTDIAILVVAADDGVMPQTIEAINHAKAANVPIIVAINKIDKPTANIDRIKQELVENGLIPEDWGGNTITVPVSAKQKIGIDDLLEMILLVAEIGELKANPNRRAVGTIVEAQLDKGKGPLATVLVQKGTLKVGDMVVSGTSSGRIRAMLDDKGKRVKKAGPSIPVMILGLSEVPNAGDLLYCVEDEKTARNIADKRRDKIREEQMKLSSKVSLDDLFEKIKMGEIKDLNIIIKADVRGSIEALVQSLNKLDTEEVRINIIHEGVGGITESDIMLASASNAIVIGFNVRPNLNAIDVAKKENVDIRTYRIIYEAIEDIQNAVKGMHAPKIVESVLGRSEVRKTFRLPNGNTIAGIYVLDGKITRNSKVRLLRNDVVIFDGDVSSLKRFKDDAREVLSGFEAGLGLEKYNDIKEGDMLEAYILKEVER</sequence>
<keyword evidence="6 10" id="KW-0547">Nucleotide-binding</keyword>
<dbReference type="InterPro" id="IPR000795">
    <property type="entry name" value="T_Tr_GTP-bd_dom"/>
</dbReference>
<evidence type="ECO:0000256" key="11">
    <source>
        <dbReference type="RuleBase" id="RU000644"/>
    </source>
</evidence>
<evidence type="ECO:0000313" key="13">
    <source>
        <dbReference type="EMBL" id="MBC8588787.1"/>
    </source>
</evidence>
<dbReference type="InterPro" id="IPR044145">
    <property type="entry name" value="IF2_II"/>
</dbReference>
<comment type="function">
    <text evidence="9 10 11">One of the essential components for the initiation of protein synthesis. Protects formylmethionyl-tRNA from spontaneous hydrolysis and promotes its binding to the 30S ribosomal subunits. Also involved in the hydrolysis of GTP during the formation of the 70S ribosomal complex.</text>
</comment>
<keyword evidence="14" id="KW-1185">Reference proteome</keyword>
<dbReference type="InterPro" id="IPR053905">
    <property type="entry name" value="EF-G-like_DII"/>
</dbReference>
<dbReference type="Gene3D" id="3.40.50.10050">
    <property type="entry name" value="Translation initiation factor IF- 2, domain 3"/>
    <property type="match status" value="1"/>
</dbReference>
<evidence type="ECO:0000256" key="8">
    <source>
        <dbReference type="ARBA" id="ARBA00023134"/>
    </source>
</evidence>
<dbReference type="NCBIfam" id="TIGR00487">
    <property type="entry name" value="IF-2"/>
    <property type="match status" value="1"/>
</dbReference>
<dbReference type="EMBL" id="JACRTG010000027">
    <property type="protein sequence ID" value="MBC8588787.1"/>
    <property type="molecule type" value="Genomic_DNA"/>
</dbReference>
<evidence type="ECO:0000256" key="2">
    <source>
        <dbReference type="ARBA" id="ARBA00007733"/>
    </source>
</evidence>
<dbReference type="CDD" id="cd01887">
    <property type="entry name" value="IF2_eIF5B"/>
    <property type="match status" value="1"/>
</dbReference>
<dbReference type="InterPro" id="IPR004161">
    <property type="entry name" value="EFTu-like_2"/>
</dbReference>
<evidence type="ECO:0000313" key="14">
    <source>
        <dbReference type="Proteomes" id="UP000601171"/>
    </source>
</evidence>
<feature type="domain" description="Tr-type G" evidence="12">
    <location>
        <begin position="197"/>
        <end position="366"/>
    </location>
</feature>
<evidence type="ECO:0000256" key="9">
    <source>
        <dbReference type="ARBA" id="ARBA00025162"/>
    </source>
</evidence>
<dbReference type="PROSITE" id="PS51722">
    <property type="entry name" value="G_TR_2"/>
    <property type="match status" value="1"/>
</dbReference>
<dbReference type="SUPFAM" id="SSF50447">
    <property type="entry name" value="Translation proteins"/>
    <property type="match status" value="2"/>
</dbReference>
<dbReference type="Gene3D" id="1.10.10.2480">
    <property type="match status" value="1"/>
</dbReference>
<dbReference type="HAMAP" id="MF_00100_B">
    <property type="entry name" value="IF_2_B"/>
    <property type="match status" value="1"/>
</dbReference>
<dbReference type="CDD" id="cd03702">
    <property type="entry name" value="IF2_mtIF2_II"/>
    <property type="match status" value="1"/>
</dbReference>
<comment type="subcellular location">
    <subcellularLocation>
        <location evidence="1 10">Cytoplasm</location>
    </subcellularLocation>
</comment>
<accession>A0A926EYD7</accession>
<dbReference type="AlphaFoldDB" id="A0A926EYD7"/>
<evidence type="ECO:0000256" key="1">
    <source>
        <dbReference type="ARBA" id="ARBA00004496"/>
    </source>
</evidence>
<dbReference type="SUPFAM" id="SSF52540">
    <property type="entry name" value="P-loop containing nucleoside triphosphate hydrolases"/>
    <property type="match status" value="1"/>
</dbReference>
<dbReference type="InterPro" id="IPR023115">
    <property type="entry name" value="TIF_IF2_dom3"/>
</dbReference>
<dbReference type="InterPro" id="IPR027417">
    <property type="entry name" value="P-loop_NTPase"/>
</dbReference>
<dbReference type="FunFam" id="3.40.50.300:FF:000019">
    <property type="entry name" value="Translation initiation factor IF-2"/>
    <property type="match status" value="1"/>
</dbReference>
<feature type="binding site" evidence="10">
    <location>
        <begin position="252"/>
        <end position="256"/>
    </location>
    <ligand>
        <name>GTP</name>
        <dbReference type="ChEBI" id="CHEBI:37565"/>
    </ligand>
</feature>
<dbReference type="Pfam" id="PF22042">
    <property type="entry name" value="EF-G_D2"/>
    <property type="match status" value="1"/>
</dbReference>
<dbReference type="InterPro" id="IPR015760">
    <property type="entry name" value="TIF_IF2"/>
</dbReference>
<dbReference type="RefSeq" id="WP_262430243.1">
    <property type="nucleotide sequence ID" value="NZ_JACRTG010000027.1"/>
</dbReference>
<evidence type="ECO:0000256" key="4">
    <source>
        <dbReference type="ARBA" id="ARBA00022490"/>
    </source>
</evidence>
<keyword evidence="8 10" id="KW-0342">GTP-binding</keyword>
<dbReference type="Pfam" id="PF11987">
    <property type="entry name" value="IF-2"/>
    <property type="match status" value="1"/>
</dbReference>
<feature type="binding site" evidence="10">
    <location>
        <begin position="306"/>
        <end position="309"/>
    </location>
    <ligand>
        <name>GTP</name>
        <dbReference type="ChEBI" id="CHEBI:37565"/>
    </ligand>
</feature>
<keyword evidence="5 10" id="KW-0396">Initiation factor</keyword>